<name>A0ABD7QNC9_RAOOR</name>
<gene>
    <name evidence="2" type="ORF">EC841_101270</name>
</gene>
<dbReference type="InterPro" id="IPR016177">
    <property type="entry name" value="DNA-bd_dom_sf"/>
</dbReference>
<evidence type="ECO:0000313" key="2">
    <source>
        <dbReference type="EMBL" id="TCQ76461.1"/>
    </source>
</evidence>
<keyword evidence="2" id="KW-0540">Nuclease</keyword>
<dbReference type="GO" id="GO:0004519">
    <property type="term" value="F:endonuclease activity"/>
    <property type="evidence" value="ECO:0007669"/>
    <property type="project" value="UniProtKB-KW"/>
</dbReference>
<dbReference type="InterPro" id="IPR044925">
    <property type="entry name" value="His-Me_finger_sf"/>
</dbReference>
<protein>
    <submittedName>
        <fullName evidence="2">HNH endonuclease</fullName>
    </submittedName>
</protein>
<accession>A0ABD7QNC9</accession>
<dbReference type="Gene3D" id="3.90.75.20">
    <property type="match status" value="1"/>
</dbReference>
<keyword evidence="2" id="KW-0255">Endonuclease</keyword>
<dbReference type="Proteomes" id="UP000295263">
    <property type="component" value="Unassembled WGS sequence"/>
</dbReference>
<dbReference type="AlphaFoldDB" id="A0ABD7QNC9"/>
<dbReference type="RefSeq" id="WP_165972941.1">
    <property type="nucleotide sequence ID" value="NZ_SLYQ01000001.1"/>
</dbReference>
<dbReference type="EMBL" id="SLYQ01000001">
    <property type="protein sequence ID" value="TCQ76461.1"/>
    <property type="molecule type" value="Genomic_DNA"/>
</dbReference>
<reference evidence="2 3" key="1">
    <citation type="submission" date="2019-03" db="EMBL/GenBank/DDBJ databases">
        <title>Genomic analyses of the natural microbiome of Caenorhabditis elegans.</title>
        <authorList>
            <person name="Samuel B."/>
        </authorList>
    </citation>
    <scope>NUCLEOTIDE SEQUENCE [LARGE SCALE GENOMIC DNA]</scope>
    <source>
        <strain evidence="2 3">JUb54</strain>
    </source>
</reference>
<dbReference type="InterPro" id="IPR003615">
    <property type="entry name" value="HNH_nuc"/>
</dbReference>
<proteinExistence type="predicted"/>
<evidence type="ECO:0000313" key="3">
    <source>
        <dbReference type="Proteomes" id="UP000295263"/>
    </source>
</evidence>
<dbReference type="Pfam" id="PF13392">
    <property type="entry name" value="HNH_3"/>
    <property type="match status" value="1"/>
</dbReference>
<sequence>MKNHESISYDFVVACLDYDPESGLFGWKSRPCDHFKNLRSCNAWNARFAGSAAGNIGSNGYIRIKLLGFDYRAHRLAWFISYKQWPIDIDHINGVVTDNRISNLRIATSLESGFNRFSRKKSDNFIGISWNKANSNWTAQIAAGESKKQHIGSFAELKDAVLAYNAECERLHGEYGKRKIEHNLNRLRELGL</sequence>
<dbReference type="SUPFAM" id="SSF54171">
    <property type="entry name" value="DNA-binding domain"/>
    <property type="match status" value="1"/>
</dbReference>
<comment type="caution">
    <text evidence="2">The sequence shown here is derived from an EMBL/GenBank/DDBJ whole genome shotgun (WGS) entry which is preliminary data.</text>
</comment>
<keyword evidence="2" id="KW-0378">Hydrolase</keyword>
<dbReference type="SUPFAM" id="SSF54060">
    <property type="entry name" value="His-Me finger endonucleases"/>
    <property type="match status" value="1"/>
</dbReference>
<evidence type="ECO:0000259" key="1">
    <source>
        <dbReference type="Pfam" id="PF13392"/>
    </source>
</evidence>
<feature type="domain" description="HNH nuclease" evidence="1">
    <location>
        <begin position="71"/>
        <end position="111"/>
    </location>
</feature>
<organism evidence="2 3">
    <name type="scientific">Raoultella ornithinolytica</name>
    <name type="common">Klebsiella ornithinolytica</name>
    <dbReference type="NCBI Taxonomy" id="54291"/>
    <lineage>
        <taxon>Bacteria</taxon>
        <taxon>Pseudomonadati</taxon>
        <taxon>Pseudomonadota</taxon>
        <taxon>Gammaproteobacteria</taxon>
        <taxon>Enterobacterales</taxon>
        <taxon>Enterobacteriaceae</taxon>
        <taxon>Klebsiella/Raoultella group</taxon>
        <taxon>Raoultella</taxon>
    </lineage>
</organism>